<protein>
    <submittedName>
        <fullName evidence="3">Iron-sulfur cluster insertion protein IscA</fullName>
    </submittedName>
</protein>
<dbReference type="AlphaFoldDB" id="A0AA35UZT5"/>
<dbReference type="SUPFAM" id="SSF89360">
    <property type="entry name" value="HesB-like domain"/>
    <property type="match status" value="1"/>
</dbReference>
<dbReference type="NCBIfam" id="TIGR00049">
    <property type="entry name" value="iron-sulfur cluster assembly accessory protein"/>
    <property type="match status" value="1"/>
</dbReference>
<dbReference type="GO" id="GO:0016226">
    <property type="term" value="P:iron-sulfur cluster assembly"/>
    <property type="evidence" value="ECO:0007669"/>
    <property type="project" value="InterPro"/>
</dbReference>
<gene>
    <name evidence="3" type="primary">iscA</name>
    <name evidence="3" type="ORF">MCNOR_1662</name>
</gene>
<organism evidence="3 4">
    <name type="scientific">Methylococcus capsulatus</name>
    <dbReference type="NCBI Taxonomy" id="414"/>
    <lineage>
        <taxon>Bacteria</taxon>
        <taxon>Pseudomonadati</taxon>
        <taxon>Pseudomonadota</taxon>
        <taxon>Gammaproteobacteria</taxon>
        <taxon>Methylococcales</taxon>
        <taxon>Methylococcaceae</taxon>
        <taxon>Methylococcus</taxon>
    </lineage>
</organism>
<dbReference type="Pfam" id="PF01521">
    <property type="entry name" value="Fe-S_biosyn"/>
    <property type="match status" value="1"/>
</dbReference>
<dbReference type="EMBL" id="OX458332">
    <property type="protein sequence ID" value="CAI8806082.1"/>
    <property type="molecule type" value="Genomic_DNA"/>
</dbReference>
<dbReference type="GO" id="GO:0005829">
    <property type="term" value="C:cytosol"/>
    <property type="evidence" value="ECO:0007669"/>
    <property type="project" value="TreeGrafter"/>
</dbReference>
<feature type="domain" description="Core" evidence="2">
    <location>
        <begin position="1"/>
        <end position="103"/>
    </location>
</feature>
<dbReference type="Proteomes" id="UP001158598">
    <property type="component" value="Chromosome"/>
</dbReference>
<dbReference type="InterPro" id="IPR017870">
    <property type="entry name" value="FeS_cluster_insertion_CS"/>
</dbReference>
<evidence type="ECO:0000313" key="4">
    <source>
        <dbReference type="Proteomes" id="UP001158598"/>
    </source>
</evidence>
<evidence type="ECO:0000259" key="2">
    <source>
        <dbReference type="Pfam" id="PF01521"/>
    </source>
</evidence>
<proteinExistence type="inferred from homology"/>
<dbReference type="PROSITE" id="PS01152">
    <property type="entry name" value="HESB"/>
    <property type="match status" value="1"/>
</dbReference>
<sequence length="107" mass="11599">MTVTVTENAAAQIARQLRRRGHGLGLRLGVRQAGCSGYSYVVDYADEIAADDAVFEQHGVTIVVKTADLTYLDGVEIDYIREGLNETFRFHNPKATASCGCGESFAV</sequence>
<dbReference type="RefSeq" id="WP_017365725.1">
    <property type="nucleotide sequence ID" value="NZ_OX458332.1"/>
</dbReference>
<accession>A0AA35UZT5</accession>
<dbReference type="InterPro" id="IPR035903">
    <property type="entry name" value="HesB-like_dom_sf"/>
</dbReference>
<dbReference type="PANTHER" id="PTHR10072:SF41">
    <property type="entry name" value="IRON-SULFUR CLUSTER ASSEMBLY 1 HOMOLOG, MITOCHONDRIAL"/>
    <property type="match status" value="1"/>
</dbReference>
<reference evidence="3" key="1">
    <citation type="submission" date="2023-03" db="EMBL/GenBank/DDBJ databases">
        <authorList>
            <person name="Pearce D."/>
        </authorList>
    </citation>
    <scope>NUCLEOTIDE SEQUENCE</scope>
    <source>
        <strain evidence="3">Mc</strain>
    </source>
</reference>
<dbReference type="PANTHER" id="PTHR10072">
    <property type="entry name" value="IRON-SULFUR CLUSTER ASSEMBLY PROTEIN"/>
    <property type="match status" value="1"/>
</dbReference>
<dbReference type="InterPro" id="IPR050322">
    <property type="entry name" value="Fe-S_cluster_asmbl/transfer"/>
</dbReference>
<dbReference type="InterPro" id="IPR016092">
    <property type="entry name" value="ATAP"/>
</dbReference>
<evidence type="ECO:0000313" key="3">
    <source>
        <dbReference type="EMBL" id="CAI8806082.1"/>
    </source>
</evidence>
<name>A0AA35UZT5_METCP</name>
<dbReference type="GO" id="GO:0051537">
    <property type="term" value="F:2 iron, 2 sulfur cluster binding"/>
    <property type="evidence" value="ECO:0007669"/>
    <property type="project" value="TreeGrafter"/>
</dbReference>
<dbReference type="Gene3D" id="2.60.300.12">
    <property type="entry name" value="HesB-like domain"/>
    <property type="match status" value="1"/>
</dbReference>
<evidence type="ECO:0000256" key="1">
    <source>
        <dbReference type="ARBA" id="ARBA00006718"/>
    </source>
</evidence>
<dbReference type="InterPro" id="IPR000361">
    <property type="entry name" value="ATAP_core_dom"/>
</dbReference>
<comment type="similarity">
    <text evidence="1">Belongs to the HesB/IscA family.</text>
</comment>